<name>A0A1G5W1L0_9BACT</name>
<keyword evidence="2" id="KW-1185">Reference proteome</keyword>
<sequence length="72" mass="8247">MKPLLESTFMQTEPNRKPSVIFFSDIIGDTRLMGQDENAAFELMKLNLKILQEVLANYRGTSSKSWGMVHLQ</sequence>
<dbReference type="AlphaFoldDB" id="A0A1G5W1L0"/>
<dbReference type="EMBL" id="FMXE01000005">
    <property type="protein sequence ID" value="SDA51973.1"/>
    <property type="molecule type" value="Genomic_DNA"/>
</dbReference>
<evidence type="ECO:0000313" key="1">
    <source>
        <dbReference type="EMBL" id="SDA51973.1"/>
    </source>
</evidence>
<gene>
    <name evidence="1" type="ORF">SAMN03080617_00845</name>
</gene>
<dbReference type="STRING" id="279824.SAMN03080617_00845"/>
<accession>A0A1G5W1L0</accession>
<dbReference type="Proteomes" id="UP000198756">
    <property type="component" value="Unassembled WGS sequence"/>
</dbReference>
<dbReference type="InterPro" id="IPR029787">
    <property type="entry name" value="Nucleotide_cyclase"/>
</dbReference>
<protein>
    <recommendedName>
        <fullName evidence="3">Guanylate cyclase domain-containing protein</fullName>
    </recommendedName>
</protein>
<evidence type="ECO:0000313" key="2">
    <source>
        <dbReference type="Proteomes" id="UP000198756"/>
    </source>
</evidence>
<organism evidence="1 2">
    <name type="scientific">Algoriphagus alkaliphilus</name>
    <dbReference type="NCBI Taxonomy" id="279824"/>
    <lineage>
        <taxon>Bacteria</taxon>
        <taxon>Pseudomonadati</taxon>
        <taxon>Bacteroidota</taxon>
        <taxon>Cytophagia</taxon>
        <taxon>Cytophagales</taxon>
        <taxon>Cyclobacteriaceae</taxon>
        <taxon>Algoriphagus</taxon>
    </lineage>
</organism>
<proteinExistence type="predicted"/>
<reference evidence="2" key="1">
    <citation type="submission" date="2016-10" db="EMBL/GenBank/DDBJ databases">
        <authorList>
            <person name="Varghese N."/>
            <person name="Submissions S."/>
        </authorList>
    </citation>
    <scope>NUCLEOTIDE SEQUENCE [LARGE SCALE GENOMIC DNA]</scope>
    <source>
        <strain evidence="2">DSM 22703</strain>
    </source>
</reference>
<dbReference type="SUPFAM" id="SSF55073">
    <property type="entry name" value="Nucleotide cyclase"/>
    <property type="match status" value="1"/>
</dbReference>
<evidence type="ECO:0008006" key="3">
    <source>
        <dbReference type="Google" id="ProtNLM"/>
    </source>
</evidence>